<gene>
    <name evidence="4" type="ORF">KGF56_003601</name>
</gene>
<reference evidence="4" key="1">
    <citation type="journal article" date="2022" name="DNA Res.">
        <title>Genome analysis of five recently described species of the CUG-Ser clade uncovers Candida theae as a new hybrid lineage with pathogenic potential in the Candida parapsilosis species complex.</title>
        <authorList>
            <person name="Mixao V."/>
            <person name="Del Olmo V."/>
            <person name="Hegedusova E."/>
            <person name="Saus E."/>
            <person name="Pryszcz L."/>
            <person name="Cillingova A."/>
            <person name="Nosek J."/>
            <person name="Gabaldon T."/>
        </authorList>
    </citation>
    <scope>NUCLEOTIDE SEQUENCE</scope>
    <source>
        <strain evidence="4">CBS 10844</strain>
    </source>
</reference>
<dbReference type="AlphaFoldDB" id="A0AAI9SVC0"/>
<evidence type="ECO:0000313" key="5">
    <source>
        <dbReference type="Proteomes" id="UP001202479"/>
    </source>
</evidence>
<dbReference type="InterPro" id="IPR000504">
    <property type="entry name" value="RRM_dom"/>
</dbReference>
<dbReference type="InterPro" id="IPR012677">
    <property type="entry name" value="Nucleotide-bd_a/b_plait_sf"/>
</dbReference>
<sequence>MTSVIASNIPTQVSSAKVREFFSFCGKINDLIELENNGKNTKSFQIVFASPKAVTTALLLNDAELENSFIKVEESSTTEGELSKPTDTSSSGTATATDDKKTTGDKTYDDVDQEDKPKFAILAQLLADGYVLSDAIIERGTEFDKKNGISERFNKFIKDLDEKYVHSQDPNSRVNQQYNRAQDALHKSSLWQYFSDAAKTPLGTKIHQFYLRLSNDVMDVHGEAKRLAQIKREKETTAVESNKGEEEQENVPKSEKIPAPV</sequence>
<evidence type="ECO:0000256" key="2">
    <source>
        <dbReference type="SAM" id="MobiDB-lite"/>
    </source>
</evidence>
<keyword evidence="5" id="KW-1185">Reference proteome</keyword>
<dbReference type="PROSITE" id="PS50102">
    <property type="entry name" value="RRM"/>
    <property type="match status" value="1"/>
</dbReference>
<evidence type="ECO:0000313" key="4">
    <source>
        <dbReference type="EMBL" id="KAI3403556.2"/>
    </source>
</evidence>
<feature type="domain" description="RRM" evidence="3">
    <location>
        <begin position="2"/>
        <end position="77"/>
    </location>
</feature>
<comment type="caution">
    <text evidence="4">The sequence shown here is derived from an EMBL/GenBank/DDBJ whole genome shotgun (WGS) entry which is preliminary data.</text>
</comment>
<dbReference type="EMBL" id="JAHUZD010000124">
    <property type="protein sequence ID" value="KAI3403556.2"/>
    <property type="molecule type" value="Genomic_DNA"/>
</dbReference>
<feature type="compositionally biased region" description="Basic and acidic residues" evidence="2">
    <location>
        <begin position="97"/>
        <end position="110"/>
    </location>
</feature>
<dbReference type="PANTHER" id="PTHR32343:SF10">
    <property type="entry name" value="RNA-BINDING REGION RNP-1 DOMAIN-CONTAINING PROTEIN"/>
    <property type="match status" value="1"/>
</dbReference>
<feature type="compositionally biased region" description="Low complexity" evidence="2">
    <location>
        <begin position="86"/>
        <end position="96"/>
    </location>
</feature>
<feature type="region of interest" description="Disordered" evidence="2">
    <location>
        <begin position="74"/>
        <end position="110"/>
    </location>
</feature>
<dbReference type="Proteomes" id="UP001202479">
    <property type="component" value="Unassembled WGS sequence"/>
</dbReference>
<dbReference type="Gene3D" id="3.30.70.330">
    <property type="match status" value="1"/>
</dbReference>
<evidence type="ECO:0000259" key="3">
    <source>
        <dbReference type="PROSITE" id="PS50102"/>
    </source>
</evidence>
<organism evidence="4 5">
    <name type="scientific">Candida oxycetoniae</name>
    <dbReference type="NCBI Taxonomy" id="497107"/>
    <lineage>
        <taxon>Eukaryota</taxon>
        <taxon>Fungi</taxon>
        <taxon>Dikarya</taxon>
        <taxon>Ascomycota</taxon>
        <taxon>Saccharomycotina</taxon>
        <taxon>Pichiomycetes</taxon>
        <taxon>Debaryomycetaceae</taxon>
        <taxon>Candida/Lodderomyces clade</taxon>
        <taxon>Candida</taxon>
    </lineage>
</organism>
<keyword evidence="1" id="KW-0694">RNA-binding</keyword>
<dbReference type="SMART" id="SM00360">
    <property type="entry name" value="RRM"/>
    <property type="match status" value="1"/>
</dbReference>
<feature type="region of interest" description="Disordered" evidence="2">
    <location>
        <begin position="231"/>
        <end position="261"/>
    </location>
</feature>
<evidence type="ECO:0000256" key="1">
    <source>
        <dbReference type="PROSITE-ProRule" id="PRU00176"/>
    </source>
</evidence>
<accession>A0AAI9SVC0</accession>
<proteinExistence type="predicted"/>
<dbReference type="RefSeq" id="XP_049179303.1">
    <property type="nucleotide sequence ID" value="XM_049324950.1"/>
</dbReference>
<protein>
    <recommendedName>
        <fullName evidence="3">RRM domain-containing protein</fullName>
    </recommendedName>
</protein>
<dbReference type="SUPFAM" id="SSF54928">
    <property type="entry name" value="RNA-binding domain, RBD"/>
    <property type="match status" value="1"/>
</dbReference>
<dbReference type="GO" id="GO:0003723">
    <property type="term" value="F:RNA binding"/>
    <property type="evidence" value="ECO:0007669"/>
    <property type="project" value="UniProtKB-UniRule"/>
</dbReference>
<dbReference type="PANTHER" id="PTHR32343">
    <property type="entry name" value="SERINE/ARGININE-RICH SPLICING FACTOR"/>
    <property type="match status" value="1"/>
</dbReference>
<name>A0AAI9SVC0_9ASCO</name>
<dbReference type="GeneID" id="73381216"/>
<dbReference type="InterPro" id="IPR035979">
    <property type="entry name" value="RBD_domain_sf"/>
</dbReference>